<dbReference type="EMBL" id="JABANM010029303">
    <property type="protein sequence ID" value="KAF4708227.1"/>
    <property type="molecule type" value="Genomic_DNA"/>
</dbReference>
<sequence length="161" mass="18207">VLMSAPVRMAFRILAGDDRSMGLDSQEDITGVEEGPLGAAELNRGEAACHNRESPERGHPSLSGARHRAVYEYGKAYQSMMDKFISMRTAQVTVMSQLPERQQQQMLWKGLLIQSTGAYTREGAYSAKIMTHRKTLLRYKQSPRELQDYLSTRRLVNEELA</sequence>
<accession>A0A7J6QJ36</accession>
<proteinExistence type="predicted"/>
<reference evidence="1 2" key="1">
    <citation type="submission" date="2020-04" db="EMBL/GenBank/DDBJ databases">
        <title>Perkinsus olseni comparative genomics.</title>
        <authorList>
            <person name="Bogema D.R."/>
        </authorList>
    </citation>
    <scope>NUCLEOTIDE SEQUENCE [LARGE SCALE GENOMIC DNA]</scope>
    <source>
        <strain evidence="1">ATCC PRA-205</strain>
    </source>
</reference>
<evidence type="ECO:0000313" key="2">
    <source>
        <dbReference type="Proteomes" id="UP000574390"/>
    </source>
</evidence>
<protein>
    <submittedName>
        <fullName evidence="1">Uncharacterized protein</fullName>
    </submittedName>
</protein>
<evidence type="ECO:0000313" key="1">
    <source>
        <dbReference type="EMBL" id="KAF4708227.1"/>
    </source>
</evidence>
<gene>
    <name evidence="1" type="ORF">FOZ62_018867</name>
</gene>
<name>A0A7J6QJ36_PEROL</name>
<feature type="non-terminal residue" evidence="1">
    <location>
        <position position="161"/>
    </location>
</feature>
<comment type="caution">
    <text evidence="1">The sequence shown here is derived from an EMBL/GenBank/DDBJ whole genome shotgun (WGS) entry which is preliminary data.</text>
</comment>
<organism evidence="1 2">
    <name type="scientific">Perkinsus olseni</name>
    <name type="common">Perkinsus atlanticus</name>
    <dbReference type="NCBI Taxonomy" id="32597"/>
    <lineage>
        <taxon>Eukaryota</taxon>
        <taxon>Sar</taxon>
        <taxon>Alveolata</taxon>
        <taxon>Perkinsozoa</taxon>
        <taxon>Perkinsea</taxon>
        <taxon>Perkinsida</taxon>
        <taxon>Perkinsidae</taxon>
        <taxon>Perkinsus</taxon>
    </lineage>
</organism>
<dbReference type="Proteomes" id="UP000574390">
    <property type="component" value="Unassembled WGS sequence"/>
</dbReference>
<feature type="non-terminal residue" evidence="1">
    <location>
        <position position="1"/>
    </location>
</feature>
<dbReference type="AlphaFoldDB" id="A0A7J6QJ36"/>